<accession>A0A0F8Y736</accession>
<protein>
    <submittedName>
        <fullName evidence="1">Uncharacterized protein</fullName>
    </submittedName>
</protein>
<comment type="caution">
    <text evidence="1">The sequence shown here is derived from an EMBL/GenBank/DDBJ whole genome shotgun (WGS) entry which is preliminary data.</text>
</comment>
<dbReference type="EMBL" id="LAZR01055091">
    <property type="protein sequence ID" value="KKK77153.1"/>
    <property type="molecule type" value="Genomic_DNA"/>
</dbReference>
<reference evidence="1" key="1">
    <citation type="journal article" date="2015" name="Nature">
        <title>Complex archaea that bridge the gap between prokaryotes and eukaryotes.</title>
        <authorList>
            <person name="Spang A."/>
            <person name="Saw J.H."/>
            <person name="Jorgensen S.L."/>
            <person name="Zaremba-Niedzwiedzka K."/>
            <person name="Martijn J."/>
            <person name="Lind A.E."/>
            <person name="van Eijk R."/>
            <person name="Schleper C."/>
            <person name="Guy L."/>
            <person name="Ettema T.J."/>
        </authorList>
    </citation>
    <scope>NUCLEOTIDE SEQUENCE</scope>
</reference>
<name>A0A0F8Y736_9ZZZZ</name>
<organism evidence="1">
    <name type="scientific">marine sediment metagenome</name>
    <dbReference type="NCBI Taxonomy" id="412755"/>
    <lineage>
        <taxon>unclassified sequences</taxon>
        <taxon>metagenomes</taxon>
        <taxon>ecological metagenomes</taxon>
    </lineage>
</organism>
<sequence length="104" mass="11474">MSVESRLKDVEESLRLLRDANRLQGRRVSVTAPTDNDHIGWNATTKKWEPKTIITSGTFTPTLTNTTNIDASTAFECQYLRIGNVVTVSGKVDVDATTSGCPRF</sequence>
<gene>
    <name evidence="1" type="ORF">LCGC14_2856470</name>
</gene>
<dbReference type="AlphaFoldDB" id="A0A0F8Y736"/>
<proteinExistence type="predicted"/>
<evidence type="ECO:0000313" key="1">
    <source>
        <dbReference type="EMBL" id="KKK77153.1"/>
    </source>
</evidence>